<name>A0ACD0NYA9_9BASI</name>
<sequence length="184" mass="20999">MRDQRGFHICELTIHSPRLATTFDQDRNRIDEGCNNHAVRVTGTVWLSLKLSKVRLHHVMLCSIDQPTGLEAEAEARERGTQGNCLRITPASQRKKKGSKASPATSTTRSLTPLLPHHHSQLDSFPPNPKKNHSGPNSLIVWEIQRRIEHPHRHRRGPRLENWSGQKAFARQSHDDVLEPYLRA</sequence>
<organism evidence="1 2">
    <name type="scientific">Violaceomyces palustris</name>
    <dbReference type="NCBI Taxonomy" id="1673888"/>
    <lineage>
        <taxon>Eukaryota</taxon>
        <taxon>Fungi</taxon>
        <taxon>Dikarya</taxon>
        <taxon>Basidiomycota</taxon>
        <taxon>Ustilaginomycotina</taxon>
        <taxon>Ustilaginomycetes</taxon>
        <taxon>Violaceomycetales</taxon>
        <taxon>Violaceomycetaceae</taxon>
        <taxon>Violaceomyces</taxon>
    </lineage>
</organism>
<gene>
    <name evidence="1" type="ORF">IE53DRAFT_78350</name>
</gene>
<protein>
    <submittedName>
        <fullName evidence="1">Uncharacterized protein</fullName>
    </submittedName>
</protein>
<accession>A0ACD0NYA9</accession>
<reference evidence="1 2" key="1">
    <citation type="journal article" date="2018" name="Mol. Biol. Evol.">
        <title>Broad Genomic Sampling Reveals a Smut Pathogenic Ancestry of the Fungal Clade Ustilaginomycotina.</title>
        <authorList>
            <person name="Kijpornyongpan T."/>
            <person name="Mondo S.J."/>
            <person name="Barry K."/>
            <person name="Sandor L."/>
            <person name="Lee J."/>
            <person name="Lipzen A."/>
            <person name="Pangilinan J."/>
            <person name="LaButti K."/>
            <person name="Hainaut M."/>
            <person name="Henrissat B."/>
            <person name="Grigoriev I.V."/>
            <person name="Spatafora J.W."/>
            <person name="Aime M.C."/>
        </authorList>
    </citation>
    <scope>NUCLEOTIDE SEQUENCE [LARGE SCALE GENOMIC DNA]</scope>
    <source>
        <strain evidence="1 2">SA 807</strain>
    </source>
</reference>
<proteinExistence type="predicted"/>
<dbReference type="Proteomes" id="UP000245626">
    <property type="component" value="Unassembled WGS sequence"/>
</dbReference>
<dbReference type="EMBL" id="KZ819897">
    <property type="protein sequence ID" value="PWN50794.1"/>
    <property type="molecule type" value="Genomic_DNA"/>
</dbReference>
<evidence type="ECO:0000313" key="1">
    <source>
        <dbReference type="EMBL" id="PWN50794.1"/>
    </source>
</evidence>
<keyword evidence="2" id="KW-1185">Reference proteome</keyword>
<evidence type="ECO:0000313" key="2">
    <source>
        <dbReference type="Proteomes" id="UP000245626"/>
    </source>
</evidence>